<gene>
    <name evidence="1" type="ORF">METZ01_LOCUS112423</name>
</gene>
<evidence type="ECO:0000313" key="1">
    <source>
        <dbReference type="EMBL" id="SVA59569.1"/>
    </source>
</evidence>
<dbReference type="EMBL" id="UINC01013861">
    <property type="protein sequence ID" value="SVA59569.1"/>
    <property type="molecule type" value="Genomic_DNA"/>
</dbReference>
<accession>A0A381X491</accession>
<sequence>VPNGSPFSVDEPDLAQIYKVIWAKARKQYAFKIINRAAEFDVDDSAFRKRVWLLPGSGRF</sequence>
<organism evidence="1">
    <name type="scientific">marine metagenome</name>
    <dbReference type="NCBI Taxonomy" id="408172"/>
    <lineage>
        <taxon>unclassified sequences</taxon>
        <taxon>metagenomes</taxon>
        <taxon>ecological metagenomes</taxon>
    </lineage>
</organism>
<dbReference type="AlphaFoldDB" id="A0A381X491"/>
<protein>
    <submittedName>
        <fullName evidence="1">Uncharacterized protein</fullName>
    </submittedName>
</protein>
<reference evidence="1" key="1">
    <citation type="submission" date="2018-05" db="EMBL/GenBank/DDBJ databases">
        <authorList>
            <person name="Lanie J.A."/>
            <person name="Ng W.-L."/>
            <person name="Kazmierczak K.M."/>
            <person name="Andrzejewski T.M."/>
            <person name="Davidsen T.M."/>
            <person name="Wayne K.J."/>
            <person name="Tettelin H."/>
            <person name="Glass J.I."/>
            <person name="Rusch D."/>
            <person name="Podicherti R."/>
            <person name="Tsui H.-C.T."/>
            <person name="Winkler M.E."/>
        </authorList>
    </citation>
    <scope>NUCLEOTIDE SEQUENCE</scope>
</reference>
<feature type="non-terminal residue" evidence="1">
    <location>
        <position position="1"/>
    </location>
</feature>
<proteinExistence type="predicted"/>
<name>A0A381X491_9ZZZZ</name>